<dbReference type="RefSeq" id="WP_237346742.1">
    <property type="nucleotide sequence ID" value="NZ_JABWGX010000022.1"/>
</dbReference>
<proteinExistence type="predicted"/>
<feature type="compositionally biased region" description="Pro residues" evidence="1">
    <location>
        <begin position="104"/>
        <end position="117"/>
    </location>
</feature>
<evidence type="ECO:0000313" key="4">
    <source>
        <dbReference type="Proteomes" id="UP001241747"/>
    </source>
</evidence>
<feature type="region of interest" description="Disordered" evidence="1">
    <location>
        <begin position="58"/>
        <end position="120"/>
    </location>
</feature>
<evidence type="ECO:0000313" key="3">
    <source>
        <dbReference type="EMBL" id="MDQ0503729.1"/>
    </source>
</evidence>
<protein>
    <recommendedName>
        <fullName evidence="5">LTXXQ motif family protein</fullName>
    </recommendedName>
</protein>
<dbReference type="Proteomes" id="UP001241747">
    <property type="component" value="Unassembled WGS sequence"/>
</dbReference>
<keyword evidence="4" id="KW-1185">Reference proteome</keyword>
<accession>A0ABU0L9B8</accession>
<feature type="chain" id="PRO_5046824471" description="LTXXQ motif family protein" evidence="2">
    <location>
        <begin position="24"/>
        <end position="265"/>
    </location>
</feature>
<evidence type="ECO:0008006" key="5">
    <source>
        <dbReference type="Google" id="ProtNLM"/>
    </source>
</evidence>
<gene>
    <name evidence="3" type="ORF">QOZ94_000499</name>
</gene>
<evidence type="ECO:0000256" key="1">
    <source>
        <dbReference type="SAM" id="MobiDB-lite"/>
    </source>
</evidence>
<name>A0ABU0L9B8_XANAG</name>
<feature type="compositionally biased region" description="Pro residues" evidence="1">
    <location>
        <begin position="239"/>
        <end position="258"/>
    </location>
</feature>
<feature type="compositionally biased region" description="Low complexity" evidence="1">
    <location>
        <begin position="63"/>
        <end position="74"/>
    </location>
</feature>
<reference evidence="3 4" key="1">
    <citation type="submission" date="2023-07" db="EMBL/GenBank/DDBJ databases">
        <title>Genomic Encyclopedia of Type Strains, Phase IV (KMG-IV): sequencing the most valuable type-strain genomes for metagenomic binning, comparative biology and taxonomic classification.</title>
        <authorList>
            <person name="Goeker M."/>
        </authorList>
    </citation>
    <scope>NUCLEOTIDE SEQUENCE [LARGE SCALE GENOMIC DNA]</scope>
    <source>
        <strain evidence="3 4">DSM 3770</strain>
    </source>
</reference>
<comment type="caution">
    <text evidence="3">The sequence shown here is derived from an EMBL/GenBank/DDBJ whole genome shotgun (WGS) entry which is preliminary data.</text>
</comment>
<keyword evidence="2" id="KW-0732">Signal</keyword>
<feature type="signal peptide" evidence="2">
    <location>
        <begin position="1"/>
        <end position="23"/>
    </location>
</feature>
<feature type="region of interest" description="Disordered" evidence="1">
    <location>
        <begin position="228"/>
        <end position="265"/>
    </location>
</feature>
<evidence type="ECO:0000256" key="2">
    <source>
        <dbReference type="SAM" id="SignalP"/>
    </source>
</evidence>
<feature type="region of interest" description="Disordered" evidence="1">
    <location>
        <begin position="154"/>
        <end position="188"/>
    </location>
</feature>
<dbReference type="EMBL" id="JAUSVY010000001">
    <property type="protein sequence ID" value="MDQ0503729.1"/>
    <property type="molecule type" value="Genomic_DNA"/>
</dbReference>
<sequence>MTRRTVRILLLSGVAVCFVGAAAAQSSSGKTQDRLPVAPSATFDAPIRMAALDLPFRAPPAPGADGPQIAAIDAPAPPPPAGFRCPLGAGGPGGGPGDRRMGPPGRPMMGPPGPRPDPLGYARALAAAETAVGIRTDQLDAWRDVTDALQASAALRARGPGPGPDGRRGPGAPAPVRSTGNATPATAAEPAPLAPIEALAGDLQEQGRVGERLARGLATLKAKLTPEQLDRMARLGPALLPPPGGRLLPPPPPPPPGGAGPEDED</sequence>
<organism evidence="3 4">
    <name type="scientific">Xanthobacter agilis</name>
    <dbReference type="NCBI Taxonomy" id="47492"/>
    <lineage>
        <taxon>Bacteria</taxon>
        <taxon>Pseudomonadati</taxon>
        <taxon>Pseudomonadota</taxon>
        <taxon>Alphaproteobacteria</taxon>
        <taxon>Hyphomicrobiales</taxon>
        <taxon>Xanthobacteraceae</taxon>
        <taxon>Xanthobacter</taxon>
    </lineage>
</organism>